<feature type="transmembrane region" description="Helical" evidence="6">
    <location>
        <begin position="219"/>
        <end position="240"/>
    </location>
</feature>
<feature type="transmembrane region" description="Helical" evidence="6">
    <location>
        <begin position="446"/>
        <end position="469"/>
    </location>
</feature>
<dbReference type="InterPro" id="IPR017452">
    <property type="entry name" value="GPCR_Rhodpsn_7TM"/>
</dbReference>
<dbReference type="PANTHER" id="PTHR23112">
    <property type="entry name" value="G PROTEIN-COUPLED RECEPTOR 157-RELATED"/>
    <property type="match status" value="1"/>
</dbReference>
<dbReference type="STRING" id="55544.A0A4D9EXI0"/>
<dbReference type="AlphaFoldDB" id="A0A4D9EXI0"/>
<protein>
    <submittedName>
        <fullName evidence="8">Spermidine synthase</fullName>
    </submittedName>
</protein>
<feature type="compositionally biased region" description="Basic residues" evidence="5">
    <location>
        <begin position="1"/>
        <end position="10"/>
    </location>
</feature>
<keyword evidence="3 6" id="KW-1133">Transmembrane helix</keyword>
<reference evidence="8 9" key="1">
    <citation type="submission" date="2019-04" db="EMBL/GenBank/DDBJ databases">
        <title>Draft genome of the big-headed turtle Platysternon megacephalum.</title>
        <authorList>
            <person name="Gong S."/>
        </authorList>
    </citation>
    <scope>NUCLEOTIDE SEQUENCE [LARGE SCALE GENOMIC DNA]</scope>
    <source>
        <strain evidence="8">DO16091913</strain>
        <tissue evidence="8">Muscle</tissue>
    </source>
</reference>
<dbReference type="OrthoDB" id="10070607at2759"/>
<dbReference type="PROSITE" id="PS50262">
    <property type="entry name" value="G_PROTEIN_RECEP_F1_2"/>
    <property type="match status" value="1"/>
</dbReference>
<evidence type="ECO:0000256" key="4">
    <source>
        <dbReference type="ARBA" id="ARBA00023136"/>
    </source>
</evidence>
<name>A0A4D9EXI0_9SAUR</name>
<dbReference type="GO" id="GO:0007189">
    <property type="term" value="P:adenylate cyclase-activating G protein-coupled receptor signaling pathway"/>
    <property type="evidence" value="ECO:0007669"/>
    <property type="project" value="TreeGrafter"/>
</dbReference>
<feature type="transmembrane region" description="Helical" evidence="6">
    <location>
        <begin position="299"/>
        <end position="321"/>
    </location>
</feature>
<comment type="subcellular location">
    <subcellularLocation>
        <location evidence="1">Membrane</location>
        <topology evidence="1">Multi-pass membrane protein</topology>
    </subcellularLocation>
</comment>
<feature type="transmembrane region" description="Helical" evidence="6">
    <location>
        <begin position="359"/>
        <end position="383"/>
    </location>
</feature>
<comment type="caution">
    <text evidence="8">The sequence shown here is derived from an EMBL/GenBank/DDBJ whole genome shotgun (WGS) entry which is preliminary data.</text>
</comment>
<evidence type="ECO:0000256" key="6">
    <source>
        <dbReference type="SAM" id="Phobius"/>
    </source>
</evidence>
<evidence type="ECO:0000256" key="3">
    <source>
        <dbReference type="ARBA" id="ARBA00022989"/>
    </source>
</evidence>
<dbReference type="GO" id="GO:0004930">
    <property type="term" value="F:G protein-coupled receptor activity"/>
    <property type="evidence" value="ECO:0007669"/>
    <property type="project" value="TreeGrafter"/>
</dbReference>
<sequence>MRNTSVKRRFPFSPQLANPLPAPQGSDPPGLCTRLGQTHDVTRSFPGRWFQGEFCQRQERGVGSLRGRRGQGQVGAELASAPSLLRPPSLSHPLPLPLSSSPARGALAPAGCPGWQGGAVPSGPGAGAGLAGPGGGAGQGLPAGAQSSVPRGRGCRRPMALAAQAAGLNVTRLDGDWQVYSAIKWIQFVMATLSVIGSSSIIAYAVFQNVVRSPEVRPLFYLSLSDLFLGMCWLIGALLYTTPTTNQDVVCYNLQTTGQIFYVASFLYTVNYTWHLYMDLKVKYNQNLVLDHANRIGRIATILSSVIPFLLMVPVFCLGNSNDCYQNFSQNNGCLLMHTETAMLTGQLQTHGGSVCSVIYFYGVGVFLVSFLISFIAIMILLIQARALYKRFINSTGFLGDQQWAMIKIVEQRVVFYPIAFFCCWGPAVLLGIVKLTVSVNSRICMALYILQALTAASQGLLNCIVYGWTQHMFRCMKRNACRDIDTQTPLLRSQKKYYASTFPTSTQAAAVATSTML</sequence>
<keyword evidence="9" id="KW-1185">Reference proteome</keyword>
<dbReference type="SUPFAM" id="SSF81321">
    <property type="entry name" value="Family A G protein-coupled receptor-like"/>
    <property type="match status" value="1"/>
</dbReference>
<feature type="transmembrane region" description="Helical" evidence="6">
    <location>
        <begin position="185"/>
        <end position="207"/>
    </location>
</feature>
<reference evidence="8 9" key="2">
    <citation type="submission" date="2019-04" db="EMBL/GenBank/DDBJ databases">
        <title>The genome sequence of big-headed turtle.</title>
        <authorList>
            <person name="Gong S."/>
        </authorList>
    </citation>
    <scope>NUCLEOTIDE SEQUENCE [LARGE SCALE GENOMIC DNA]</scope>
    <source>
        <strain evidence="8">DO16091913</strain>
        <tissue evidence="8">Muscle</tissue>
    </source>
</reference>
<organism evidence="8 9">
    <name type="scientific">Platysternon megacephalum</name>
    <name type="common">big-headed turtle</name>
    <dbReference type="NCBI Taxonomy" id="55544"/>
    <lineage>
        <taxon>Eukaryota</taxon>
        <taxon>Metazoa</taxon>
        <taxon>Chordata</taxon>
        <taxon>Craniata</taxon>
        <taxon>Vertebrata</taxon>
        <taxon>Euteleostomi</taxon>
        <taxon>Archelosauria</taxon>
        <taxon>Testudinata</taxon>
        <taxon>Testudines</taxon>
        <taxon>Cryptodira</taxon>
        <taxon>Durocryptodira</taxon>
        <taxon>Testudinoidea</taxon>
        <taxon>Platysternidae</taxon>
        <taxon>Platysternon</taxon>
    </lineage>
</organism>
<dbReference type="PANTHER" id="PTHR23112:SF0">
    <property type="entry name" value="TRANSMEMBRANE PROTEIN 116"/>
    <property type="match status" value="1"/>
</dbReference>
<dbReference type="GO" id="GO:0005886">
    <property type="term" value="C:plasma membrane"/>
    <property type="evidence" value="ECO:0007669"/>
    <property type="project" value="TreeGrafter"/>
</dbReference>
<dbReference type="Gene3D" id="1.20.1070.10">
    <property type="entry name" value="Rhodopsin 7-helix transmembrane proteins"/>
    <property type="match status" value="1"/>
</dbReference>
<evidence type="ECO:0000313" key="8">
    <source>
        <dbReference type="EMBL" id="TFK14005.1"/>
    </source>
</evidence>
<evidence type="ECO:0000313" key="9">
    <source>
        <dbReference type="Proteomes" id="UP000297703"/>
    </source>
</evidence>
<feature type="domain" description="G-protein coupled receptors family 1 profile" evidence="7">
    <location>
        <begin position="197"/>
        <end position="467"/>
    </location>
</feature>
<evidence type="ECO:0000256" key="2">
    <source>
        <dbReference type="ARBA" id="ARBA00022692"/>
    </source>
</evidence>
<dbReference type="EMBL" id="QXTE01000013">
    <property type="protein sequence ID" value="TFK14005.1"/>
    <property type="molecule type" value="Genomic_DNA"/>
</dbReference>
<feature type="region of interest" description="Disordered" evidence="5">
    <location>
        <begin position="1"/>
        <end position="31"/>
    </location>
</feature>
<feature type="transmembrane region" description="Helical" evidence="6">
    <location>
        <begin position="414"/>
        <end position="434"/>
    </location>
</feature>
<dbReference type="Proteomes" id="UP000297703">
    <property type="component" value="Unassembled WGS sequence"/>
</dbReference>
<evidence type="ECO:0000256" key="5">
    <source>
        <dbReference type="SAM" id="MobiDB-lite"/>
    </source>
</evidence>
<feature type="transmembrane region" description="Helical" evidence="6">
    <location>
        <begin position="260"/>
        <end position="278"/>
    </location>
</feature>
<dbReference type="InterPro" id="IPR022343">
    <property type="entry name" value="GCR1-cAMP_receptor"/>
</dbReference>
<dbReference type="PRINTS" id="PR02001">
    <property type="entry name" value="GCR1CAMPR"/>
</dbReference>
<evidence type="ECO:0000256" key="1">
    <source>
        <dbReference type="ARBA" id="ARBA00004141"/>
    </source>
</evidence>
<accession>A0A4D9EXI0</accession>
<feature type="compositionally biased region" description="Gly residues" evidence="5">
    <location>
        <begin position="124"/>
        <end position="141"/>
    </location>
</feature>
<proteinExistence type="predicted"/>
<gene>
    <name evidence="8" type="ORF">DR999_PMT02440</name>
</gene>
<keyword evidence="2 6" id="KW-0812">Transmembrane</keyword>
<feature type="region of interest" description="Disordered" evidence="5">
    <location>
        <begin position="123"/>
        <end position="149"/>
    </location>
</feature>
<keyword evidence="4 6" id="KW-0472">Membrane</keyword>
<evidence type="ECO:0000259" key="7">
    <source>
        <dbReference type="PROSITE" id="PS50262"/>
    </source>
</evidence>